<name>A0AA41HDW4_9BURK</name>
<dbReference type="AlphaFoldDB" id="A0AA41HDW4"/>
<sequence>MRTIPALHGLGTRMWRAVTMELRVPYYFVCHAVKEDGIWLHESCFLWREADVIDLCQDVVQDVRRKISQLSMLLPAESGRWVMEEVEEVWTLPAADEQAAIFFARDHRQMGHTADMQLATFDQEKQKIYSRPEARNKGNKR</sequence>
<dbReference type="EMBL" id="JAHTGR010000037">
    <property type="protein sequence ID" value="MBV6325559.1"/>
    <property type="molecule type" value="Genomic_DNA"/>
</dbReference>
<accession>A0AA41HDW4</accession>
<dbReference type="EMBL" id="JALJZU010000027">
    <property type="protein sequence ID" value="MCP2012708.1"/>
    <property type="molecule type" value="Genomic_DNA"/>
</dbReference>
<evidence type="ECO:0000313" key="4">
    <source>
        <dbReference type="Proteomes" id="UP001162889"/>
    </source>
</evidence>
<reference evidence="1" key="1">
    <citation type="submission" date="2021-07" db="EMBL/GenBank/DDBJ databases">
        <title>Characterization of violacein-producing bacteria and related species.</title>
        <authorList>
            <person name="Wilson H.S."/>
            <person name="De Leon M.E."/>
        </authorList>
    </citation>
    <scope>NUCLEOTIDE SEQUENCE</scope>
    <source>
        <strain evidence="1">HSC-15S17</strain>
    </source>
</reference>
<dbReference type="RefSeq" id="WP_217946468.1">
    <property type="nucleotide sequence ID" value="NZ_JAHTGR010000037.1"/>
</dbReference>
<comment type="caution">
    <text evidence="1">The sequence shown here is derived from an EMBL/GenBank/DDBJ whole genome shotgun (WGS) entry which is preliminary data.</text>
</comment>
<protein>
    <submittedName>
        <fullName evidence="1">Uncharacterized protein</fullName>
    </submittedName>
</protein>
<dbReference type="Proteomes" id="UP001155901">
    <property type="component" value="Unassembled WGS sequence"/>
</dbReference>
<evidence type="ECO:0000313" key="1">
    <source>
        <dbReference type="EMBL" id="MBV6325559.1"/>
    </source>
</evidence>
<organism evidence="1 3">
    <name type="scientific">Duganella violaceipulchra</name>
    <dbReference type="NCBI Taxonomy" id="2849652"/>
    <lineage>
        <taxon>Bacteria</taxon>
        <taxon>Pseudomonadati</taxon>
        <taxon>Pseudomonadota</taxon>
        <taxon>Betaproteobacteria</taxon>
        <taxon>Burkholderiales</taxon>
        <taxon>Oxalobacteraceae</taxon>
        <taxon>Telluria group</taxon>
        <taxon>Duganella</taxon>
    </lineage>
</organism>
<gene>
    <name evidence="1" type="ORF">KVP70_32100</name>
    <name evidence="2" type="ORF">L1274_006479</name>
</gene>
<evidence type="ECO:0000313" key="3">
    <source>
        <dbReference type="Proteomes" id="UP001155901"/>
    </source>
</evidence>
<evidence type="ECO:0000313" key="2">
    <source>
        <dbReference type="EMBL" id="MCP2012708.1"/>
    </source>
</evidence>
<proteinExistence type="predicted"/>
<keyword evidence="4" id="KW-1185">Reference proteome</keyword>
<reference evidence="2" key="2">
    <citation type="submission" date="2022-03" db="EMBL/GenBank/DDBJ databases">
        <title>Genome Encyclopedia of Bacteria and Archaea VI: Functional Genomics of Type Strains.</title>
        <authorList>
            <person name="Whitman W."/>
        </authorList>
    </citation>
    <scope>NUCLEOTIDE SEQUENCE</scope>
    <source>
        <strain evidence="2">HSC-15S17</strain>
    </source>
</reference>
<dbReference type="Proteomes" id="UP001162889">
    <property type="component" value="Unassembled WGS sequence"/>
</dbReference>